<dbReference type="Gene3D" id="1.10.101.10">
    <property type="entry name" value="PGBD-like superfamily/PGBD"/>
    <property type="match status" value="1"/>
</dbReference>
<dbReference type="AlphaFoldDB" id="A0A3A9YUQ2"/>
<dbReference type="EMBL" id="RBAK01000016">
    <property type="protein sequence ID" value="RKN39670.1"/>
    <property type="molecule type" value="Genomic_DNA"/>
</dbReference>
<accession>A0A3A9YUQ2</accession>
<dbReference type="RefSeq" id="WP_120732078.1">
    <property type="nucleotide sequence ID" value="NZ_RBAK01000016.1"/>
</dbReference>
<keyword evidence="1" id="KW-0732">Signal</keyword>
<comment type="caution">
    <text evidence="3">The sequence shown here is derived from an EMBL/GenBank/DDBJ whole genome shotgun (WGS) entry which is preliminary data.</text>
</comment>
<evidence type="ECO:0000256" key="1">
    <source>
        <dbReference type="SAM" id="SignalP"/>
    </source>
</evidence>
<dbReference type="InterPro" id="IPR002477">
    <property type="entry name" value="Peptidoglycan-bd-like"/>
</dbReference>
<feature type="domain" description="Peptidoglycan binding-like" evidence="2">
    <location>
        <begin position="78"/>
        <end position="134"/>
    </location>
</feature>
<feature type="chain" id="PRO_5017371266" evidence="1">
    <location>
        <begin position="36"/>
        <end position="147"/>
    </location>
</feature>
<evidence type="ECO:0000313" key="3">
    <source>
        <dbReference type="EMBL" id="RKN39670.1"/>
    </source>
</evidence>
<evidence type="ECO:0000259" key="2">
    <source>
        <dbReference type="Pfam" id="PF01471"/>
    </source>
</evidence>
<protein>
    <submittedName>
        <fullName evidence="3">Peptidoglycan-binding protein</fullName>
    </submittedName>
</protein>
<evidence type="ECO:0000313" key="4">
    <source>
        <dbReference type="Proteomes" id="UP000281726"/>
    </source>
</evidence>
<name>A0A3A9YUQ2_9ACTN</name>
<dbReference type="OrthoDB" id="5181100at2"/>
<dbReference type="SUPFAM" id="SSF47090">
    <property type="entry name" value="PGBD-like"/>
    <property type="match status" value="1"/>
</dbReference>
<dbReference type="Proteomes" id="UP000281726">
    <property type="component" value="Unassembled WGS sequence"/>
</dbReference>
<proteinExistence type="predicted"/>
<dbReference type="InterPro" id="IPR036365">
    <property type="entry name" value="PGBD-like_sf"/>
</dbReference>
<keyword evidence="4" id="KW-1185">Reference proteome</keyword>
<dbReference type="InterPro" id="IPR036366">
    <property type="entry name" value="PGBDSf"/>
</dbReference>
<sequence length="147" mass="15356">MINLNGGLGRWAIGAVTLVASTAVAVGVSAAPAQAAAPRCNAVAFIPYIHGGGGQLEVPVYRTSGSNSLLCVMSYGDRGDDVSQLQWTLNYCYGEGLSLDGDFGSRTKSALIRAQKREGIGADGIYGPQTAQALRFPWIPYGGCRET</sequence>
<reference evidence="3 4" key="1">
    <citation type="journal article" date="2004" name="Syst. Appl. Microbiol.">
        <title>Cryptoendolithic actinomycetes from antarctic sandstone rock samples: Micromonospora endolithica sp. nov. and two isolates related to Micromonospora coerulea Jensen 1932.</title>
        <authorList>
            <person name="Hirsch P."/>
            <person name="Mevs U."/>
            <person name="Kroppenstedt R.M."/>
            <person name="Schumann P."/>
            <person name="Stackebrandt E."/>
        </authorList>
    </citation>
    <scope>NUCLEOTIDE SEQUENCE [LARGE SCALE GENOMIC DNA]</scope>
    <source>
        <strain evidence="3 4">JCM 12677</strain>
    </source>
</reference>
<feature type="signal peptide" evidence="1">
    <location>
        <begin position="1"/>
        <end position="35"/>
    </location>
</feature>
<dbReference type="Pfam" id="PF01471">
    <property type="entry name" value="PG_binding_1"/>
    <property type="match status" value="1"/>
</dbReference>
<organism evidence="3 4">
    <name type="scientific">Micromonospora endolithica</name>
    <dbReference type="NCBI Taxonomy" id="230091"/>
    <lineage>
        <taxon>Bacteria</taxon>
        <taxon>Bacillati</taxon>
        <taxon>Actinomycetota</taxon>
        <taxon>Actinomycetes</taxon>
        <taxon>Micromonosporales</taxon>
        <taxon>Micromonosporaceae</taxon>
        <taxon>Micromonospora</taxon>
    </lineage>
</organism>
<gene>
    <name evidence="3" type="ORF">D7223_28685</name>
</gene>